<proteinExistence type="predicted"/>
<keyword evidence="2" id="KW-1185">Reference proteome</keyword>
<gene>
    <name evidence="1" type="ORF">BDN72DRAFT_891340</name>
</gene>
<organism evidence="1 2">
    <name type="scientific">Pluteus cervinus</name>
    <dbReference type="NCBI Taxonomy" id="181527"/>
    <lineage>
        <taxon>Eukaryota</taxon>
        <taxon>Fungi</taxon>
        <taxon>Dikarya</taxon>
        <taxon>Basidiomycota</taxon>
        <taxon>Agaricomycotina</taxon>
        <taxon>Agaricomycetes</taxon>
        <taxon>Agaricomycetidae</taxon>
        <taxon>Agaricales</taxon>
        <taxon>Pluteineae</taxon>
        <taxon>Pluteaceae</taxon>
        <taxon>Pluteus</taxon>
    </lineage>
</organism>
<dbReference type="Proteomes" id="UP000308600">
    <property type="component" value="Unassembled WGS sequence"/>
</dbReference>
<accession>A0ACD3BE03</accession>
<evidence type="ECO:0000313" key="1">
    <source>
        <dbReference type="EMBL" id="TFK76254.1"/>
    </source>
</evidence>
<dbReference type="EMBL" id="ML208260">
    <property type="protein sequence ID" value="TFK76254.1"/>
    <property type="molecule type" value="Genomic_DNA"/>
</dbReference>
<reference evidence="1 2" key="1">
    <citation type="journal article" date="2019" name="Nat. Ecol. Evol.">
        <title>Megaphylogeny resolves global patterns of mushroom evolution.</title>
        <authorList>
            <person name="Varga T."/>
            <person name="Krizsan K."/>
            <person name="Foldi C."/>
            <person name="Dima B."/>
            <person name="Sanchez-Garcia M."/>
            <person name="Sanchez-Ramirez S."/>
            <person name="Szollosi G.J."/>
            <person name="Szarkandi J.G."/>
            <person name="Papp V."/>
            <person name="Albert L."/>
            <person name="Andreopoulos W."/>
            <person name="Angelini C."/>
            <person name="Antonin V."/>
            <person name="Barry K.W."/>
            <person name="Bougher N.L."/>
            <person name="Buchanan P."/>
            <person name="Buyck B."/>
            <person name="Bense V."/>
            <person name="Catcheside P."/>
            <person name="Chovatia M."/>
            <person name="Cooper J."/>
            <person name="Damon W."/>
            <person name="Desjardin D."/>
            <person name="Finy P."/>
            <person name="Geml J."/>
            <person name="Haridas S."/>
            <person name="Hughes K."/>
            <person name="Justo A."/>
            <person name="Karasinski D."/>
            <person name="Kautmanova I."/>
            <person name="Kiss B."/>
            <person name="Kocsube S."/>
            <person name="Kotiranta H."/>
            <person name="LaButti K.M."/>
            <person name="Lechner B.E."/>
            <person name="Liimatainen K."/>
            <person name="Lipzen A."/>
            <person name="Lukacs Z."/>
            <person name="Mihaltcheva S."/>
            <person name="Morgado L.N."/>
            <person name="Niskanen T."/>
            <person name="Noordeloos M.E."/>
            <person name="Ohm R.A."/>
            <person name="Ortiz-Santana B."/>
            <person name="Ovrebo C."/>
            <person name="Racz N."/>
            <person name="Riley R."/>
            <person name="Savchenko A."/>
            <person name="Shiryaev A."/>
            <person name="Soop K."/>
            <person name="Spirin V."/>
            <person name="Szebenyi C."/>
            <person name="Tomsovsky M."/>
            <person name="Tulloss R.E."/>
            <person name="Uehling J."/>
            <person name="Grigoriev I.V."/>
            <person name="Vagvolgyi C."/>
            <person name="Papp T."/>
            <person name="Martin F.M."/>
            <person name="Miettinen O."/>
            <person name="Hibbett D.S."/>
            <person name="Nagy L.G."/>
        </authorList>
    </citation>
    <scope>NUCLEOTIDE SEQUENCE [LARGE SCALE GENOMIC DNA]</scope>
    <source>
        <strain evidence="1 2">NL-1719</strain>
    </source>
</reference>
<protein>
    <submittedName>
        <fullName evidence="1">Uncharacterized protein</fullName>
    </submittedName>
</protein>
<evidence type="ECO:0000313" key="2">
    <source>
        <dbReference type="Proteomes" id="UP000308600"/>
    </source>
</evidence>
<sequence>MLDIDQLVRPTLELKLFISQLWRDSQVSAVPDLWPAYLVLFGILFVGVFLLSLRAIFRGNSRPKAQKTLVSDAIRAILTLVTPTNAVWPMDYATLLQPCIKVSSSTVQIQFSALFELLRSGSVEIRNTGDIQDLLLGRYHAYGHKIRITYDTRYWLRIIRWIALSHFFGKQSISKDQVAFGSFIFDLTGFLPLNWF</sequence>
<name>A0ACD3BE03_9AGAR</name>